<accession>A0ABS4TXW0</accession>
<dbReference type="PANTHER" id="PTHR40469:SF2">
    <property type="entry name" value="GALACTOSE-BINDING DOMAIN-LIKE SUPERFAMILY PROTEIN"/>
    <property type="match status" value="1"/>
</dbReference>
<evidence type="ECO:0000259" key="1">
    <source>
        <dbReference type="Pfam" id="PF06283"/>
    </source>
</evidence>
<keyword evidence="3" id="KW-1185">Reference proteome</keyword>
<proteinExistence type="predicted"/>
<evidence type="ECO:0000313" key="2">
    <source>
        <dbReference type="EMBL" id="MBP2328824.1"/>
    </source>
</evidence>
<reference evidence="2 3" key="1">
    <citation type="submission" date="2021-03" db="EMBL/GenBank/DDBJ databases">
        <title>Sequencing the genomes of 1000 actinobacteria strains.</title>
        <authorList>
            <person name="Klenk H.-P."/>
        </authorList>
    </citation>
    <scope>NUCLEOTIDE SEQUENCE [LARGE SCALE GENOMIC DNA]</scope>
    <source>
        <strain evidence="2 3">DSM 46670</strain>
    </source>
</reference>
<name>A0ABS4TXW0_9PSEU</name>
<protein>
    <submittedName>
        <fullName evidence="2">Type 1 glutamine amidotransferase</fullName>
    </submittedName>
</protein>
<dbReference type="InterPro" id="IPR029062">
    <property type="entry name" value="Class_I_gatase-like"/>
</dbReference>
<dbReference type="Gene3D" id="3.40.50.880">
    <property type="match status" value="1"/>
</dbReference>
<organism evidence="2 3">
    <name type="scientific">Kibdelosporangium banguiense</name>
    <dbReference type="NCBI Taxonomy" id="1365924"/>
    <lineage>
        <taxon>Bacteria</taxon>
        <taxon>Bacillati</taxon>
        <taxon>Actinomycetota</taxon>
        <taxon>Actinomycetes</taxon>
        <taxon>Pseudonocardiales</taxon>
        <taxon>Pseudonocardiaceae</taxon>
        <taxon>Kibdelosporangium</taxon>
    </lineage>
</organism>
<evidence type="ECO:0000313" key="3">
    <source>
        <dbReference type="Proteomes" id="UP001519332"/>
    </source>
</evidence>
<dbReference type="SUPFAM" id="SSF52317">
    <property type="entry name" value="Class I glutamine amidotransferase-like"/>
    <property type="match status" value="1"/>
</dbReference>
<gene>
    <name evidence="2" type="ORF">JOF56_009209</name>
</gene>
<keyword evidence="2" id="KW-0315">Glutamine amidotransferase</keyword>
<comment type="caution">
    <text evidence="2">The sequence shown here is derived from an EMBL/GenBank/DDBJ whole genome shotgun (WGS) entry which is preliminary data.</text>
</comment>
<dbReference type="EMBL" id="JAGINW010000001">
    <property type="protein sequence ID" value="MBP2328824.1"/>
    <property type="molecule type" value="Genomic_DNA"/>
</dbReference>
<dbReference type="Proteomes" id="UP001519332">
    <property type="component" value="Unassembled WGS sequence"/>
</dbReference>
<dbReference type="InterPro" id="IPR029010">
    <property type="entry name" value="ThuA-like"/>
</dbReference>
<sequence length="248" mass="26926">MAHEITRRSVLSGITASGLALFPAVAIAAPVTRVLVFSKTAGFRHDSIPAGIAAIRQLGTRNGFTVDATEDAGRFTTQNLAQYQAVVWLSTTGDVLNAAQQVAFESYVNGGGGYVGVHAAADTEYNWPWYGDLVGAYFASHPAQQQASVIVENRTNDSTAHLPAVWSRFDEWYNYRTNPRGRVNVLTRLDESTYRGGTMGADHPITWWRAVGAGRAWYTGLGHTIQSYSDALFTRMLLGGIRVAARAV</sequence>
<feature type="domain" description="ThuA-like" evidence="1">
    <location>
        <begin position="33"/>
        <end position="242"/>
    </location>
</feature>
<dbReference type="PANTHER" id="PTHR40469">
    <property type="entry name" value="SECRETED GLYCOSYL HYDROLASE"/>
    <property type="match status" value="1"/>
</dbReference>
<dbReference type="Pfam" id="PF06283">
    <property type="entry name" value="ThuA"/>
    <property type="match status" value="1"/>
</dbReference>